<feature type="compositionally biased region" description="Acidic residues" evidence="13">
    <location>
        <begin position="702"/>
        <end position="712"/>
    </location>
</feature>
<dbReference type="CDD" id="cd18803">
    <property type="entry name" value="SF2_C_secA"/>
    <property type="match status" value="1"/>
</dbReference>
<dbReference type="HAMAP" id="MF_01382">
    <property type="entry name" value="SecA"/>
    <property type="match status" value="1"/>
</dbReference>
<evidence type="ECO:0000256" key="1">
    <source>
        <dbReference type="ARBA" id="ARBA00004170"/>
    </source>
</evidence>
<dbReference type="PROSITE" id="PS01312">
    <property type="entry name" value="SECA"/>
    <property type="match status" value="1"/>
</dbReference>
<dbReference type="GO" id="GO:0005524">
    <property type="term" value="F:ATP binding"/>
    <property type="evidence" value="ECO:0007669"/>
    <property type="project" value="UniProtKB-UniRule"/>
</dbReference>
<evidence type="ECO:0000313" key="17">
    <source>
        <dbReference type="EMBL" id="TWH22570.1"/>
    </source>
</evidence>
<comment type="subcellular location">
    <subcellularLocation>
        <location evidence="12">Cell membrane</location>
        <topology evidence="12">Peripheral membrane protein</topology>
        <orientation evidence="12">Cytoplasmic side</orientation>
    </subcellularLocation>
    <subcellularLocation>
        <location evidence="12">Cytoplasm</location>
    </subcellularLocation>
    <subcellularLocation>
        <location evidence="1">Membrane</location>
        <topology evidence="1">Peripheral membrane protein</topology>
    </subcellularLocation>
    <text evidence="12">Distribution is 50-50.</text>
</comment>
<proteinExistence type="inferred from homology"/>
<evidence type="ECO:0000256" key="12">
    <source>
        <dbReference type="HAMAP-Rule" id="MF_01382"/>
    </source>
</evidence>
<feature type="domain" description="Helicase ATP-binding" evidence="14">
    <location>
        <begin position="94"/>
        <end position="252"/>
    </location>
</feature>
<feature type="compositionally biased region" description="Acidic residues" evidence="13">
    <location>
        <begin position="677"/>
        <end position="688"/>
    </location>
</feature>
<evidence type="ECO:0000256" key="8">
    <source>
        <dbReference type="ARBA" id="ARBA00022927"/>
    </source>
</evidence>
<dbReference type="InterPro" id="IPR036670">
    <property type="entry name" value="SecA_X-link_sf"/>
</dbReference>
<dbReference type="PROSITE" id="PS51192">
    <property type="entry name" value="HELICASE_ATP_BIND_1"/>
    <property type="match status" value="1"/>
</dbReference>
<dbReference type="InterPro" id="IPR001650">
    <property type="entry name" value="Helicase_C-like"/>
</dbReference>
<dbReference type="FunFam" id="3.40.50.300:FF:000429">
    <property type="entry name" value="Preprotein translocase subunit SecA"/>
    <property type="match status" value="1"/>
</dbReference>
<evidence type="ECO:0000256" key="2">
    <source>
        <dbReference type="ARBA" id="ARBA00007650"/>
    </source>
</evidence>
<dbReference type="Gene3D" id="3.40.50.300">
    <property type="entry name" value="P-loop containing nucleotide triphosphate hydrolases"/>
    <property type="match status" value="3"/>
</dbReference>
<evidence type="ECO:0000256" key="5">
    <source>
        <dbReference type="ARBA" id="ARBA00022490"/>
    </source>
</evidence>
<feature type="binding site" evidence="12">
    <location>
        <position position="498"/>
    </location>
    <ligand>
        <name>ATP</name>
        <dbReference type="ChEBI" id="CHEBI:30616"/>
    </ligand>
</feature>
<keyword evidence="3 12" id="KW-0813">Transport</keyword>
<feature type="domain" description="SecA family profile" evidence="16">
    <location>
        <begin position="8"/>
        <end position="583"/>
    </location>
</feature>
<feature type="domain" description="Helicase C-terminal" evidence="15">
    <location>
        <begin position="420"/>
        <end position="583"/>
    </location>
</feature>
<keyword evidence="9 12" id="KW-1278">Translocase</keyword>
<evidence type="ECO:0000256" key="4">
    <source>
        <dbReference type="ARBA" id="ARBA00022475"/>
    </source>
</evidence>
<evidence type="ECO:0000313" key="18">
    <source>
        <dbReference type="Proteomes" id="UP000317303"/>
    </source>
</evidence>
<dbReference type="InterPro" id="IPR011130">
    <property type="entry name" value="SecA_preprotein_X-link_dom"/>
</dbReference>
<feature type="compositionally biased region" description="Basic and acidic residues" evidence="13">
    <location>
        <begin position="659"/>
        <end position="676"/>
    </location>
</feature>
<comment type="similarity">
    <text evidence="2 12">Belongs to the SecA family.</text>
</comment>
<evidence type="ECO:0000256" key="13">
    <source>
        <dbReference type="SAM" id="MobiDB-lite"/>
    </source>
</evidence>
<dbReference type="GO" id="GO:0005886">
    <property type="term" value="C:plasma membrane"/>
    <property type="evidence" value="ECO:0007669"/>
    <property type="project" value="UniProtKB-SubCell"/>
</dbReference>
<feature type="binding site" evidence="12">
    <location>
        <position position="92"/>
    </location>
    <ligand>
        <name>ATP</name>
        <dbReference type="ChEBI" id="CHEBI:30616"/>
    </ligand>
</feature>
<comment type="function">
    <text evidence="12">Part of the Sec protein translocase complex. Interacts with the SecYEG preprotein conducting channel. Has a central role in coupling the hydrolysis of ATP to the transfer of proteins into and across the cell membrane, serving as an ATP-driven molecular motor driving the stepwise translocation of polypeptide chains across the membrane.</text>
</comment>
<accession>A0A660CGG5</accession>
<evidence type="ECO:0000256" key="3">
    <source>
        <dbReference type="ARBA" id="ARBA00022448"/>
    </source>
</evidence>
<dbReference type="GO" id="GO:0031522">
    <property type="term" value="C:cell envelope Sec protein transport complex"/>
    <property type="evidence" value="ECO:0007669"/>
    <property type="project" value="TreeGrafter"/>
</dbReference>
<dbReference type="PANTHER" id="PTHR30612">
    <property type="entry name" value="SECA INNER MEMBRANE COMPONENT OF SEC PROTEIN SECRETION SYSTEM"/>
    <property type="match status" value="1"/>
</dbReference>
<dbReference type="SUPFAM" id="SSF81767">
    <property type="entry name" value="Pre-protein crosslinking domain of SecA"/>
    <property type="match status" value="1"/>
</dbReference>
<dbReference type="CDD" id="cd17928">
    <property type="entry name" value="DEXDc_SecA"/>
    <property type="match status" value="1"/>
</dbReference>
<dbReference type="InterPro" id="IPR020937">
    <property type="entry name" value="SecA_CS"/>
</dbReference>
<sequence length="863" mass="94109">MALMSRVSKRLRRIIQRPASVELTRYEALLPRIEKREPELEKLDDAELTETATALRTQLADKGLGDDQLVEVCALGREAARRGLDERAFDVQLLGTMGLLTGHVVQMQTGEGKTLAGALAAAGYALQGKRVHVISVNDYLARRDAEWMRPVYDLLGVSVGWVEPALEAAERREAYAAEVCYGAVSEIGFDVLRDRLVTDADEAAQPEPEVAIVDEADSVLVDEARVPLVMAGSVDAGVADMEVANIVRRLRVGLHYETDPDGRNAWLTTAGASIVEKALGGIDLYAEDGADRLAAVNVALHAHALLTRDVDYLVRDGKVQLINSSRGRVAELQRWPDGLQAAVEAKEQLPPSDRGEILDSITVQALIARYPQVAGMTGTAVAVAEQLREFYELEVAVIPPNTPNVRSDSPDRIFAAPNNKLRAIVKEIEEVHETGRPILVGTQDVAESEELAEKLEKAGLPCVVLNARNDAEEAAIIAEAGTYERITVSTQMAGRGTDIRLGGADGSDRERVAELGGLHVIGTARYPSSRLDDQLRGRAGRQGDPGSSVFFASLNDELVLANAPDVPEGIAADEETGEVTDPAAQRQINHAQRVAEGVDLEIHRNTWRYTRLIEHQRSELLTWRDEVLRTDAAKDLLLVPEDSGQTGDEAGRAGKGRKNAKDPKNSDAAEDAKEAEEAGDITDSEDADATATGDNSPGYGMDEIESETESESEAATKAEPARPATLTASRIEELTDKLGEAELTSVCRRIMLYHLDQLWADHLAFLNNVRETIHLRAMAREQPLDEFHRAAIPEFHKIRGEAEKRSRKTLAEADITADGLDLAAAGVRRPTSTWTYLVQDNPFDSDAEQALKKVRGMLRKKRS</sequence>
<dbReference type="Proteomes" id="UP000317303">
    <property type="component" value="Unassembled WGS sequence"/>
</dbReference>
<dbReference type="SUPFAM" id="SSF81886">
    <property type="entry name" value="Helical scaffold and wing domains of SecA"/>
    <property type="match status" value="2"/>
</dbReference>
<protein>
    <recommendedName>
        <fullName evidence="12">Protein translocase subunit SecA</fullName>
        <ecNumber evidence="12">7.4.2.8</ecNumber>
    </recommendedName>
</protein>
<dbReference type="RefSeq" id="WP_084706063.1">
    <property type="nucleotide sequence ID" value="NZ_JOIJ01000030.1"/>
</dbReference>
<keyword evidence="11 12" id="KW-0472">Membrane</keyword>
<dbReference type="InterPro" id="IPR011115">
    <property type="entry name" value="SecA_DEAD"/>
</dbReference>
<dbReference type="Pfam" id="PF07516">
    <property type="entry name" value="SecA_SW"/>
    <property type="match status" value="1"/>
</dbReference>
<gene>
    <name evidence="12" type="primary">secA</name>
    <name evidence="17" type="ORF">JD82_04452</name>
</gene>
<dbReference type="InterPro" id="IPR014001">
    <property type="entry name" value="Helicase_ATP-bd"/>
</dbReference>
<dbReference type="GO" id="GO:0005829">
    <property type="term" value="C:cytosol"/>
    <property type="evidence" value="ECO:0007669"/>
    <property type="project" value="TreeGrafter"/>
</dbReference>
<dbReference type="SMART" id="SM00957">
    <property type="entry name" value="SecA_DEAD"/>
    <property type="match status" value="1"/>
</dbReference>
<evidence type="ECO:0000256" key="6">
    <source>
        <dbReference type="ARBA" id="ARBA00022741"/>
    </source>
</evidence>
<dbReference type="SMART" id="SM00958">
    <property type="entry name" value="SecA_PP_bind"/>
    <property type="match status" value="1"/>
</dbReference>
<dbReference type="InterPro" id="IPR014018">
    <property type="entry name" value="SecA_motor_DEAD"/>
</dbReference>
<evidence type="ECO:0000259" key="14">
    <source>
        <dbReference type="PROSITE" id="PS51192"/>
    </source>
</evidence>
<dbReference type="GO" id="GO:0043952">
    <property type="term" value="P:protein transport by the Sec complex"/>
    <property type="evidence" value="ECO:0007669"/>
    <property type="project" value="TreeGrafter"/>
</dbReference>
<feature type="binding site" evidence="12">
    <location>
        <begin position="110"/>
        <end position="114"/>
    </location>
    <ligand>
        <name>ATP</name>
        <dbReference type="ChEBI" id="CHEBI:30616"/>
    </ligand>
</feature>
<dbReference type="InterPro" id="IPR044722">
    <property type="entry name" value="SecA_SF2_C"/>
</dbReference>
<evidence type="ECO:0000259" key="15">
    <source>
        <dbReference type="PROSITE" id="PS51194"/>
    </source>
</evidence>
<evidence type="ECO:0000256" key="11">
    <source>
        <dbReference type="ARBA" id="ARBA00023136"/>
    </source>
</evidence>
<keyword evidence="18" id="KW-1185">Reference proteome</keyword>
<dbReference type="GO" id="GO:0008564">
    <property type="term" value="F:protein-exporting ATPase activity"/>
    <property type="evidence" value="ECO:0007669"/>
    <property type="project" value="UniProtKB-EC"/>
</dbReference>
<dbReference type="SUPFAM" id="SSF52540">
    <property type="entry name" value="P-loop containing nucleoside triphosphate hydrolases"/>
    <property type="match status" value="2"/>
</dbReference>
<evidence type="ECO:0000256" key="9">
    <source>
        <dbReference type="ARBA" id="ARBA00022967"/>
    </source>
</evidence>
<dbReference type="OrthoDB" id="9805579at2"/>
<dbReference type="GO" id="GO:0006605">
    <property type="term" value="P:protein targeting"/>
    <property type="evidence" value="ECO:0007669"/>
    <property type="project" value="UniProtKB-UniRule"/>
</dbReference>
<dbReference type="PRINTS" id="PR00906">
    <property type="entry name" value="SECA"/>
</dbReference>
<dbReference type="AlphaFoldDB" id="A0A660CGG5"/>
<dbReference type="InterPro" id="IPR026389">
    <property type="entry name" value="SecA_Actinobact-type"/>
</dbReference>
<name>A0A660CGG5_9PSEU</name>
<evidence type="ECO:0000256" key="7">
    <source>
        <dbReference type="ARBA" id="ARBA00022840"/>
    </source>
</evidence>
<dbReference type="NCBIfam" id="TIGR04221">
    <property type="entry name" value="SecA2_Mycobac"/>
    <property type="match status" value="1"/>
</dbReference>
<feature type="region of interest" description="Disordered" evidence="13">
    <location>
        <begin position="639"/>
        <end position="726"/>
    </location>
</feature>
<dbReference type="Gene3D" id="1.10.3060.10">
    <property type="entry name" value="Helical scaffold and wing domains of SecA"/>
    <property type="match status" value="1"/>
</dbReference>
<dbReference type="Gene3D" id="3.90.1440.10">
    <property type="entry name" value="SecA, preprotein cross-linking domain"/>
    <property type="match status" value="1"/>
</dbReference>
<dbReference type="PROSITE" id="PS51194">
    <property type="entry name" value="HELICASE_CTER"/>
    <property type="match status" value="1"/>
</dbReference>
<dbReference type="PANTHER" id="PTHR30612:SF0">
    <property type="entry name" value="CHLOROPLAST PROTEIN-TRANSPORTING ATPASE"/>
    <property type="match status" value="1"/>
</dbReference>
<evidence type="ECO:0000259" key="16">
    <source>
        <dbReference type="PROSITE" id="PS51196"/>
    </source>
</evidence>
<dbReference type="EC" id="7.4.2.8" evidence="12"/>
<dbReference type="Pfam" id="PF21090">
    <property type="entry name" value="P-loop_SecA"/>
    <property type="match status" value="2"/>
</dbReference>
<keyword evidence="8 12" id="KW-0653">Protein transport</keyword>
<dbReference type="InterPro" id="IPR036266">
    <property type="entry name" value="SecA_Wing/Scaffold_sf"/>
</dbReference>
<dbReference type="Pfam" id="PF07517">
    <property type="entry name" value="SecA_DEAD"/>
    <property type="match status" value="1"/>
</dbReference>
<dbReference type="PROSITE" id="PS51196">
    <property type="entry name" value="SECA_MOTOR_DEAD"/>
    <property type="match status" value="1"/>
</dbReference>
<dbReference type="InterPro" id="IPR011116">
    <property type="entry name" value="SecA_Wing/Scaffold"/>
</dbReference>
<reference evidence="17 18" key="1">
    <citation type="submission" date="2019-07" db="EMBL/GenBank/DDBJ databases">
        <title>R&amp;d 2014.</title>
        <authorList>
            <person name="Klenk H.-P."/>
        </authorList>
    </citation>
    <scope>NUCLEOTIDE SEQUENCE [LARGE SCALE GENOMIC DNA]</scope>
    <source>
        <strain evidence="17 18">DSM 43194</strain>
    </source>
</reference>
<dbReference type="InterPro" id="IPR000185">
    <property type="entry name" value="SecA"/>
</dbReference>
<evidence type="ECO:0000256" key="10">
    <source>
        <dbReference type="ARBA" id="ARBA00023010"/>
    </source>
</evidence>
<dbReference type="EMBL" id="VLJV01000001">
    <property type="protein sequence ID" value="TWH22570.1"/>
    <property type="molecule type" value="Genomic_DNA"/>
</dbReference>
<comment type="subunit">
    <text evidence="12">Monomer and homodimer. Part of the essential Sec protein translocation apparatus which comprises SecA, SecYEG and auxiliary proteins SecDF. Other proteins may also be involved.</text>
</comment>
<keyword evidence="4 12" id="KW-1003">Cell membrane</keyword>
<dbReference type="GO" id="GO:0017038">
    <property type="term" value="P:protein import"/>
    <property type="evidence" value="ECO:0007669"/>
    <property type="project" value="InterPro"/>
</dbReference>
<keyword evidence="6 12" id="KW-0547">Nucleotide-binding</keyword>
<keyword evidence="7 12" id="KW-0067">ATP-binding</keyword>
<organism evidence="17 18">
    <name type="scientific">Prauserella rugosa</name>
    <dbReference type="NCBI Taxonomy" id="43354"/>
    <lineage>
        <taxon>Bacteria</taxon>
        <taxon>Bacillati</taxon>
        <taxon>Actinomycetota</taxon>
        <taxon>Actinomycetes</taxon>
        <taxon>Pseudonocardiales</taxon>
        <taxon>Pseudonocardiaceae</taxon>
        <taxon>Prauserella</taxon>
    </lineage>
</organism>
<keyword evidence="10 12" id="KW-0811">Translocation</keyword>
<keyword evidence="5 12" id="KW-0963">Cytoplasm</keyword>
<dbReference type="InterPro" id="IPR027417">
    <property type="entry name" value="P-loop_NTPase"/>
</dbReference>
<dbReference type="Pfam" id="PF01043">
    <property type="entry name" value="SecA_PP_bind"/>
    <property type="match status" value="1"/>
</dbReference>
<dbReference type="GO" id="GO:0065002">
    <property type="term" value="P:intracellular protein transmembrane transport"/>
    <property type="evidence" value="ECO:0007669"/>
    <property type="project" value="UniProtKB-UniRule"/>
</dbReference>
<comment type="catalytic activity">
    <reaction evidence="12">
        <text>ATP + H2O + cellular proteinSide 1 = ADP + phosphate + cellular proteinSide 2.</text>
        <dbReference type="EC" id="7.4.2.8"/>
    </reaction>
</comment>
<comment type="caution">
    <text evidence="17">The sequence shown here is derived from an EMBL/GenBank/DDBJ whole genome shotgun (WGS) entry which is preliminary data.</text>
</comment>